<dbReference type="SUPFAM" id="SSF53092">
    <property type="entry name" value="Creatinase/prolidase N-terminal domain"/>
    <property type="match status" value="1"/>
</dbReference>
<feature type="domain" description="Peptidase M24" evidence="1">
    <location>
        <begin position="159"/>
        <end position="392"/>
    </location>
</feature>
<keyword evidence="3" id="KW-0031">Aminopeptidase</keyword>
<evidence type="ECO:0000259" key="2">
    <source>
        <dbReference type="Pfam" id="PF01321"/>
    </source>
</evidence>
<gene>
    <name evidence="3" type="ORF">SAMN05216495_10514</name>
</gene>
<dbReference type="InterPro" id="IPR050659">
    <property type="entry name" value="Peptidase_M24B"/>
</dbReference>
<dbReference type="EMBL" id="FNOP01000005">
    <property type="protein sequence ID" value="SDW72452.1"/>
    <property type="molecule type" value="Genomic_DNA"/>
</dbReference>
<evidence type="ECO:0000313" key="4">
    <source>
        <dbReference type="Proteomes" id="UP000182379"/>
    </source>
</evidence>
<feature type="domain" description="Creatinase N-terminal" evidence="2">
    <location>
        <begin position="25"/>
        <end position="150"/>
    </location>
</feature>
<comment type="caution">
    <text evidence="3">The sequence shown here is derived from an EMBL/GenBank/DDBJ whole genome shotgun (WGS) entry which is preliminary data.</text>
</comment>
<evidence type="ECO:0000313" key="3">
    <source>
        <dbReference type="EMBL" id="SDW72452.1"/>
    </source>
</evidence>
<sequence length="411" mass="46363">MTILEHDILISEDLRRVPREELENRLERLRETLTQQDPGWQMAVITDKLDMYYFTGTMQEGAFMVRPQDAILWVRRSLARALNESLLPEGWIRRMHSYRQPAEYYGENLPREVYLDEKHTSLEWLRFFRKYFPFEARKNLDQVLGRLRSVKSDYELALLARSGQIHGDVLMQEAPVFLKVGISEAELAIQLYLRMVLKGSQGVARTNRPTGEDAIGLASFGKSALVRTAFDGPGGTSGTCVAVQSIGSAFRLLKPGRLVYLDIPCGVDGYNTDKTVVYYFGDLDRDPAKGEILRAYNYCLELEKQTMALLKPGAVLGEIYDTVMEDFDPYYEKMFMNGGRFLGHSIGMCMDETPVIAGGVKDRVEENMVFAVEPKIALPGLGMVGTENTYRIGPEGPVCLTGGSQPLRVVR</sequence>
<dbReference type="Pfam" id="PF01321">
    <property type="entry name" value="Creatinase_N"/>
    <property type="match status" value="1"/>
</dbReference>
<name>A0A1H2VVK5_ACIFE</name>
<dbReference type="SUPFAM" id="SSF55920">
    <property type="entry name" value="Creatinase/aminopeptidase"/>
    <property type="match status" value="1"/>
</dbReference>
<dbReference type="InterPro" id="IPR000587">
    <property type="entry name" value="Creatinase_N"/>
</dbReference>
<dbReference type="Gene3D" id="3.90.230.10">
    <property type="entry name" value="Creatinase/methionine aminopeptidase superfamily"/>
    <property type="match status" value="1"/>
</dbReference>
<dbReference type="CDD" id="cd01066">
    <property type="entry name" value="APP_MetAP"/>
    <property type="match status" value="1"/>
</dbReference>
<dbReference type="PANTHER" id="PTHR46112:SF2">
    <property type="entry name" value="XAA-PRO AMINOPEPTIDASE P-RELATED"/>
    <property type="match status" value="1"/>
</dbReference>
<proteinExistence type="predicted"/>
<dbReference type="Proteomes" id="UP000182379">
    <property type="component" value="Unassembled WGS sequence"/>
</dbReference>
<evidence type="ECO:0000259" key="1">
    <source>
        <dbReference type="Pfam" id="PF00557"/>
    </source>
</evidence>
<dbReference type="Gene3D" id="3.40.350.10">
    <property type="entry name" value="Creatinase/prolidase N-terminal domain"/>
    <property type="match status" value="1"/>
</dbReference>
<dbReference type="PANTHER" id="PTHR46112">
    <property type="entry name" value="AMINOPEPTIDASE"/>
    <property type="match status" value="1"/>
</dbReference>
<reference evidence="3 4" key="1">
    <citation type="submission" date="2016-10" db="EMBL/GenBank/DDBJ databases">
        <authorList>
            <person name="Varghese N."/>
            <person name="Submissions S."/>
        </authorList>
    </citation>
    <scope>NUCLEOTIDE SEQUENCE [LARGE SCALE GENOMIC DNA]</scope>
    <source>
        <strain evidence="3 4">WCC6</strain>
    </source>
</reference>
<accession>A0A1H2VVK5</accession>
<dbReference type="InterPro" id="IPR000994">
    <property type="entry name" value="Pept_M24"/>
</dbReference>
<protein>
    <submittedName>
        <fullName evidence="3">Xaa-Pro aminopeptidase</fullName>
    </submittedName>
</protein>
<dbReference type="GO" id="GO:0004177">
    <property type="term" value="F:aminopeptidase activity"/>
    <property type="evidence" value="ECO:0007669"/>
    <property type="project" value="UniProtKB-KW"/>
</dbReference>
<organism evidence="3 4">
    <name type="scientific">Acidaminococcus fermentans</name>
    <dbReference type="NCBI Taxonomy" id="905"/>
    <lineage>
        <taxon>Bacteria</taxon>
        <taxon>Bacillati</taxon>
        <taxon>Bacillota</taxon>
        <taxon>Negativicutes</taxon>
        <taxon>Acidaminococcales</taxon>
        <taxon>Acidaminococcaceae</taxon>
        <taxon>Acidaminococcus</taxon>
    </lineage>
</organism>
<dbReference type="InterPro" id="IPR036005">
    <property type="entry name" value="Creatinase/aminopeptidase-like"/>
</dbReference>
<dbReference type="Pfam" id="PF00557">
    <property type="entry name" value="Peptidase_M24"/>
    <property type="match status" value="1"/>
</dbReference>
<dbReference type="RefSeq" id="WP_074705276.1">
    <property type="nucleotide sequence ID" value="NZ_FNOP01000005.1"/>
</dbReference>
<keyword evidence="3" id="KW-0378">Hydrolase</keyword>
<keyword evidence="3" id="KW-0645">Protease</keyword>
<dbReference type="AlphaFoldDB" id="A0A1H2VVK5"/>
<dbReference type="InterPro" id="IPR029149">
    <property type="entry name" value="Creatin/AminoP/Spt16_N"/>
</dbReference>